<comment type="subcellular location">
    <subcellularLocation>
        <location evidence="1">Cell membrane</location>
        <topology evidence="1">Multi-pass membrane protein</topology>
    </subcellularLocation>
</comment>
<feature type="chain" id="PRO_5045410649" evidence="6">
    <location>
        <begin position="28"/>
        <end position="90"/>
    </location>
</feature>
<evidence type="ECO:0000256" key="3">
    <source>
        <dbReference type="ARBA" id="ARBA00022692"/>
    </source>
</evidence>
<evidence type="ECO:0000256" key="6">
    <source>
        <dbReference type="SAM" id="SignalP"/>
    </source>
</evidence>
<reference evidence="9" key="1">
    <citation type="submission" date="2023-07" db="EMBL/GenBank/DDBJ databases">
        <title>30 novel species of actinomycetes from the DSMZ collection.</title>
        <authorList>
            <person name="Nouioui I."/>
        </authorList>
    </citation>
    <scope>NUCLEOTIDE SEQUENCE [LARGE SCALE GENOMIC DNA]</scope>
    <source>
        <strain evidence="9">DSM 41886</strain>
    </source>
</reference>
<keyword evidence="9" id="KW-1185">Reference proteome</keyword>
<protein>
    <submittedName>
        <fullName evidence="8">DUF3817 domain-containing protein</fullName>
    </submittedName>
</protein>
<feature type="signal peptide" evidence="6">
    <location>
        <begin position="1"/>
        <end position="27"/>
    </location>
</feature>
<gene>
    <name evidence="8" type="ORF">RM779_02920</name>
</gene>
<evidence type="ECO:0000313" key="8">
    <source>
        <dbReference type="EMBL" id="MDT0441554.1"/>
    </source>
</evidence>
<evidence type="ECO:0000256" key="2">
    <source>
        <dbReference type="ARBA" id="ARBA00022475"/>
    </source>
</evidence>
<name>A0ABU2S194_9ACTN</name>
<feature type="domain" description="DUF3817" evidence="7">
    <location>
        <begin position="2"/>
        <end position="70"/>
    </location>
</feature>
<keyword evidence="5" id="KW-0472">Membrane</keyword>
<organism evidence="8 9">
    <name type="scientific">Streptomyces johnsoniae</name>
    <dbReference type="NCBI Taxonomy" id="3075532"/>
    <lineage>
        <taxon>Bacteria</taxon>
        <taxon>Bacillati</taxon>
        <taxon>Actinomycetota</taxon>
        <taxon>Actinomycetes</taxon>
        <taxon>Kitasatosporales</taxon>
        <taxon>Streptomycetaceae</taxon>
        <taxon>Streptomyces</taxon>
    </lineage>
</organism>
<keyword evidence="4" id="KW-1133">Transmembrane helix</keyword>
<keyword evidence="6" id="KW-0732">Signal</keyword>
<proteinExistence type="predicted"/>
<sequence>MRALRVAAGAEAVSLAVLLLNLATVHADAVSALAGPVHGTAYLAVIATARPVPPARRWSLLPGVGGLLATRIATAHATAAAPADPRSPSR</sequence>
<evidence type="ECO:0000313" key="9">
    <source>
        <dbReference type="Proteomes" id="UP001183615"/>
    </source>
</evidence>
<evidence type="ECO:0000256" key="5">
    <source>
        <dbReference type="ARBA" id="ARBA00023136"/>
    </source>
</evidence>
<dbReference type="EMBL" id="JAVREV010000001">
    <property type="protein sequence ID" value="MDT0441554.1"/>
    <property type="molecule type" value="Genomic_DNA"/>
</dbReference>
<evidence type="ECO:0000256" key="4">
    <source>
        <dbReference type="ARBA" id="ARBA00022989"/>
    </source>
</evidence>
<comment type="caution">
    <text evidence="8">The sequence shown here is derived from an EMBL/GenBank/DDBJ whole genome shotgun (WGS) entry which is preliminary data.</text>
</comment>
<keyword evidence="3" id="KW-0812">Transmembrane</keyword>
<evidence type="ECO:0000259" key="7">
    <source>
        <dbReference type="Pfam" id="PF12823"/>
    </source>
</evidence>
<dbReference type="Proteomes" id="UP001183615">
    <property type="component" value="Unassembled WGS sequence"/>
</dbReference>
<accession>A0ABU2S194</accession>
<dbReference type="InterPro" id="IPR023845">
    <property type="entry name" value="DUF3817_TM"/>
</dbReference>
<dbReference type="Pfam" id="PF12823">
    <property type="entry name" value="DUF3817"/>
    <property type="match status" value="1"/>
</dbReference>
<keyword evidence="2" id="KW-1003">Cell membrane</keyword>
<evidence type="ECO:0000256" key="1">
    <source>
        <dbReference type="ARBA" id="ARBA00004651"/>
    </source>
</evidence>